<dbReference type="Pfam" id="PF01875">
    <property type="entry name" value="Memo"/>
    <property type="match status" value="1"/>
</dbReference>
<dbReference type="Proteomes" id="UP000683925">
    <property type="component" value="Unassembled WGS sequence"/>
</dbReference>
<dbReference type="PANTHER" id="PTHR11060">
    <property type="entry name" value="PROTEIN MEMO1"/>
    <property type="match status" value="1"/>
</dbReference>
<dbReference type="OMA" id="EQEAQYG"/>
<dbReference type="EMBL" id="CAJJDP010000027">
    <property type="protein sequence ID" value="CAD8153028.1"/>
    <property type="molecule type" value="Genomic_DNA"/>
</dbReference>
<dbReference type="NCBIfam" id="TIGR04336">
    <property type="entry name" value="AmmeMemoSam_B"/>
    <property type="match status" value="1"/>
</dbReference>
<dbReference type="PANTHER" id="PTHR11060:SF0">
    <property type="entry name" value="PROTEIN MEMO1"/>
    <property type="match status" value="1"/>
</dbReference>
<evidence type="ECO:0000313" key="2">
    <source>
        <dbReference type="EMBL" id="CAD8153028.1"/>
    </source>
</evidence>
<evidence type="ECO:0000256" key="1">
    <source>
        <dbReference type="ARBA" id="ARBA00006315"/>
    </source>
</evidence>
<accession>A0A8S1TMK0</accession>
<organism evidence="2 3">
    <name type="scientific">Paramecium octaurelia</name>
    <dbReference type="NCBI Taxonomy" id="43137"/>
    <lineage>
        <taxon>Eukaryota</taxon>
        <taxon>Sar</taxon>
        <taxon>Alveolata</taxon>
        <taxon>Ciliophora</taxon>
        <taxon>Intramacronucleata</taxon>
        <taxon>Oligohymenophorea</taxon>
        <taxon>Peniculida</taxon>
        <taxon>Parameciidae</taxon>
        <taxon>Paramecium</taxon>
    </lineage>
</organism>
<proteinExistence type="inferred from homology"/>
<dbReference type="InterPro" id="IPR002737">
    <property type="entry name" value="MEMO1_fam"/>
</dbReference>
<dbReference type="OrthoDB" id="417112at2759"/>
<evidence type="ECO:0000313" key="3">
    <source>
        <dbReference type="Proteomes" id="UP000683925"/>
    </source>
</evidence>
<dbReference type="CDD" id="cd07361">
    <property type="entry name" value="MEMO_like"/>
    <property type="match status" value="1"/>
</dbReference>
<name>A0A8S1TMK0_PAROT</name>
<protein>
    <recommendedName>
        <fullName evidence="4">Protein MEMO1</fullName>
    </recommendedName>
</protein>
<dbReference type="AlphaFoldDB" id="A0A8S1TMK0"/>
<keyword evidence="3" id="KW-1185">Reference proteome</keyword>
<sequence length="336" mass="38052">MIVSHFLKTRNPFLSITVGVSFQVSKLNAKLRNHLSNKYSNLMFEPSSKIREASHAGSWYIGDAKQLDAQLNDFLSKAKGETIPNIKAIIGPHAGFSYSGPTAAFAYQHLVQKERMRVFLLGPCHHTYIKGIGLSELEQYETPLGNIELDQPTIKQLSAELKKNYVFTNKDIEEQEHSLEMHLPFIYKVFPKCKLIPIMVGATSEEQDAQVANVLVKYFVDPNTVFVISSDFCHWGKRFQYTPYNKEHGEIHQSIAQLDGQAIKLIESHNLKEFYKYLDETENTICGRHPICVLLNIINLSKLQLKTQLARYAQSSQVTKPNDSSVSYAALVTSLI</sequence>
<evidence type="ECO:0008006" key="4">
    <source>
        <dbReference type="Google" id="ProtNLM"/>
    </source>
</evidence>
<comment type="caution">
    <text evidence="2">The sequence shown here is derived from an EMBL/GenBank/DDBJ whole genome shotgun (WGS) entry which is preliminary data.</text>
</comment>
<dbReference type="HAMAP" id="MF_00055">
    <property type="entry name" value="MEMO1"/>
    <property type="match status" value="1"/>
</dbReference>
<gene>
    <name evidence="2" type="ORF">POCTA_138.1.T0270168</name>
</gene>
<comment type="similarity">
    <text evidence="1">Belongs to the MEMO1 family.</text>
</comment>
<reference evidence="2" key="1">
    <citation type="submission" date="2021-01" db="EMBL/GenBank/DDBJ databases">
        <authorList>
            <consortium name="Genoscope - CEA"/>
            <person name="William W."/>
        </authorList>
    </citation>
    <scope>NUCLEOTIDE SEQUENCE</scope>
</reference>